<name>A0AAN5AKN1_9BACT</name>
<evidence type="ECO:0008006" key="4">
    <source>
        <dbReference type="Google" id="ProtNLM"/>
    </source>
</evidence>
<evidence type="ECO:0000256" key="1">
    <source>
        <dbReference type="SAM" id="SignalP"/>
    </source>
</evidence>
<protein>
    <recommendedName>
        <fullName evidence="4">Secretion system C-terminal sorting domain-containing protein</fullName>
    </recommendedName>
</protein>
<dbReference type="InterPro" id="IPR017946">
    <property type="entry name" value="PLC-like_Pdiesterase_TIM-brl"/>
</dbReference>
<proteinExistence type="predicted"/>
<reference evidence="2 3" key="1">
    <citation type="submission" date="2021-12" db="EMBL/GenBank/DDBJ databases">
        <title>Genome sequencing of bacteria with rrn-lacking chromosome and rrn-plasmid.</title>
        <authorList>
            <person name="Anda M."/>
            <person name="Iwasaki W."/>
        </authorList>
    </citation>
    <scope>NUCLEOTIDE SEQUENCE [LARGE SCALE GENOMIC DNA]</scope>
    <source>
        <strain evidence="2 3">NBRC 15940</strain>
    </source>
</reference>
<feature type="chain" id="PRO_5042893916" description="Secretion system C-terminal sorting domain-containing protein" evidence="1">
    <location>
        <begin position="20"/>
        <end position="632"/>
    </location>
</feature>
<feature type="signal peptide" evidence="1">
    <location>
        <begin position="1"/>
        <end position="19"/>
    </location>
</feature>
<keyword evidence="3" id="KW-1185">Reference proteome</keyword>
<organism evidence="2 3">
    <name type="scientific">Persicobacter diffluens</name>
    <dbReference type="NCBI Taxonomy" id="981"/>
    <lineage>
        <taxon>Bacteria</taxon>
        <taxon>Pseudomonadati</taxon>
        <taxon>Bacteroidota</taxon>
        <taxon>Cytophagia</taxon>
        <taxon>Cytophagales</taxon>
        <taxon>Persicobacteraceae</taxon>
        <taxon>Persicobacter</taxon>
    </lineage>
</organism>
<evidence type="ECO:0000313" key="3">
    <source>
        <dbReference type="Proteomes" id="UP001310022"/>
    </source>
</evidence>
<dbReference type="PANTHER" id="PTHR13593:SF140">
    <property type="entry name" value="PLC-LIKE PHOSPHODIESTERASE"/>
    <property type="match status" value="1"/>
</dbReference>
<dbReference type="GO" id="GO:0006629">
    <property type="term" value="P:lipid metabolic process"/>
    <property type="evidence" value="ECO:0007669"/>
    <property type="project" value="InterPro"/>
</dbReference>
<dbReference type="Proteomes" id="UP001310022">
    <property type="component" value="Unassembled WGS sequence"/>
</dbReference>
<gene>
    <name evidence="2" type="ORF">PEDI_35770</name>
</gene>
<evidence type="ECO:0000313" key="2">
    <source>
        <dbReference type="EMBL" id="GJM63025.1"/>
    </source>
</evidence>
<keyword evidence="1" id="KW-0732">Signal</keyword>
<dbReference type="Gene3D" id="3.20.20.190">
    <property type="entry name" value="Phosphatidylinositol (PI) phosphodiesterase"/>
    <property type="match status" value="1"/>
</dbReference>
<dbReference type="RefSeq" id="WP_338238241.1">
    <property type="nucleotide sequence ID" value="NZ_BQKE01000002.1"/>
</dbReference>
<dbReference type="InterPro" id="IPR051057">
    <property type="entry name" value="PI-PLC_domain"/>
</dbReference>
<accession>A0AAN5AKN1</accession>
<sequence length="632" mass="72758">MKNCLLVFLFLLVSQWVYAQNSPCTDCDGKPDNYIVTRIDGFVITCKMMRTPINKLTFLGSHNAYANNDERYMGTKFSETFSQNHELSMRKQLEQGVRFLEWDLIPKDPAWCFGLNVTFAHGNPIHGYTKSWEIMNYDLRPWLEADPYRFMIVNTADIKEAGGCHGYKKIYEKFRDDKFHDSGLLNYVYEPDYLWEEKLMRYTAQRRYPTLQELLCSGKRVFYMLPFKAEYESDWEDLYVKKWENGEEKVGSGVQHLDDYAKERLVARVGLDLQSSKSYTMMNVNVYPNHNFAGNKSTTRSANSAHRLYKIAQNYEALIQQNLNSQKVVNVIQLDYVGLYSRKVREIGAVNRMNWVREFGESSWTLRNLVGSHWDIHPYVGTGTYRDESPIKPTFASSTKDDNTAYRSPNSAINGDLCMKWQPKDKGEADFTFGFNQPVRLMNFAICWDGVAPQNIKWFIAKTKGGSFQPTSLITPEKASDHADKCKALTYYTYKVNGFTGTDVYAIKMEIEPQKGDHVMIFDIIGQRRPDQDVPTGPKMVDNEAENVVIYPNPVKSILNIELPKSAQGIKTVSIMDAQGSILENKYFSFPGECAEVQLDLSIHLPQVMLGAVEYWSSQGELIQKRFQILKE</sequence>
<comment type="caution">
    <text evidence="2">The sequence shown here is derived from an EMBL/GenBank/DDBJ whole genome shotgun (WGS) entry which is preliminary data.</text>
</comment>
<dbReference type="PROSITE" id="PS50007">
    <property type="entry name" value="PIPLC_X_DOMAIN"/>
    <property type="match status" value="1"/>
</dbReference>
<dbReference type="AlphaFoldDB" id="A0AAN5AKN1"/>
<dbReference type="GO" id="GO:0008081">
    <property type="term" value="F:phosphoric diester hydrolase activity"/>
    <property type="evidence" value="ECO:0007669"/>
    <property type="project" value="InterPro"/>
</dbReference>
<dbReference type="PANTHER" id="PTHR13593">
    <property type="match status" value="1"/>
</dbReference>
<dbReference type="EMBL" id="BQKE01000002">
    <property type="protein sequence ID" value="GJM63025.1"/>
    <property type="molecule type" value="Genomic_DNA"/>
</dbReference>
<dbReference type="SUPFAM" id="SSF51695">
    <property type="entry name" value="PLC-like phosphodiesterases"/>
    <property type="match status" value="1"/>
</dbReference>
<dbReference type="CDD" id="cd08557">
    <property type="entry name" value="PI-PLCc_bacteria_like"/>
    <property type="match status" value="1"/>
</dbReference>